<dbReference type="SUPFAM" id="SSF51905">
    <property type="entry name" value="FAD/NAD(P)-binding domain"/>
    <property type="match status" value="1"/>
</dbReference>
<dbReference type="PRINTS" id="PR00420">
    <property type="entry name" value="RNGMNOXGNASE"/>
</dbReference>
<dbReference type="SUPFAM" id="SSF54373">
    <property type="entry name" value="FAD-linked reductases, C-terminal domain"/>
    <property type="match status" value="1"/>
</dbReference>
<comment type="pathway">
    <text evidence="1">Plant hormone metabolism; auxin biosynthesis.</text>
</comment>
<comment type="caution">
    <text evidence="8">The sequence shown here is derived from an EMBL/GenBank/DDBJ whole genome shotgun (WGS) entry which is preliminary data.</text>
</comment>
<dbReference type="GO" id="GO:0009851">
    <property type="term" value="P:auxin biosynthetic process"/>
    <property type="evidence" value="ECO:0007669"/>
    <property type="project" value="UniProtKB-KW"/>
</dbReference>
<evidence type="ECO:0000259" key="7">
    <source>
        <dbReference type="Pfam" id="PF01593"/>
    </source>
</evidence>
<accession>A0NT93</accession>
<protein>
    <recommendedName>
        <fullName evidence="4">Tryptophan 2-monooxygenase</fullName>
        <ecNumber evidence="3">1.13.12.3</ecNumber>
    </recommendedName>
</protein>
<dbReference type="GO" id="GO:0050361">
    <property type="term" value="F:tryptophan 2-monooxygenase activity"/>
    <property type="evidence" value="ECO:0007669"/>
    <property type="project" value="UniProtKB-EC"/>
</dbReference>
<evidence type="ECO:0000256" key="3">
    <source>
        <dbReference type="ARBA" id="ARBA00012535"/>
    </source>
</evidence>
<comment type="catalytic activity">
    <reaction evidence="6">
        <text>L-tryptophan + O2 = indole-3-acetamide + CO2 + H2O</text>
        <dbReference type="Rhea" id="RHEA:16165"/>
        <dbReference type="ChEBI" id="CHEBI:15377"/>
        <dbReference type="ChEBI" id="CHEBI:15379"/>
        <dbReference type="ChEBI" id="CHEBI:16031"/>
        <dbReference type="ChEBI" id="CHEBI:16526"/>
        <dbReference type="ChEBI" id="CHEBI:57912"/>
        <dbReference type="EC" id="1.13.12.3"/>
    </reaction>
</comment>
<evidence type="ECO:0000313" key="8">
    <source>
        <dbReference type="EMBL" id="EAV44175.1"/>
    </source>
</evidence>
<reference evidence="8 9" key="1">
    <citation type="submission" date="2006-05" db="EMBL/GenBank/DDBJ databases">
        <authorList>
            <person name="King G."/>
            <person name="Ferriera S."/>
            <person name="Johnson J."/>
            <person name="Kravitz S."/>
            <person name="Beeson K."/>
            <person name="Sutton G."/>
            <person name="Rogers Y.-H."/>
            <person name="Friedman R."/>
            <person name="Frazier M."/>
            <person name="Venter J.C."/>
        </authorList>
    </citation>
    <scope>NUCLEOTIDE SEQUENCE [LARGE SCALE GENOMIC DNA]</scope>
    <source>
        <strain evidence="9">ATCC 25650 / DSM 13394 / JCM 20685 / NBRC 16684 / NCIMB 2208 / IAM 12614 / B1</strain>
    </source>
</reference>
<dbReference type="Proteomes" id="UP000004848">
    <property type="component" value="Unassembled WGS sequence"/>
</dbReference>
<dbReference type="Pfam" id="PF01593">
    <property type="entry name" value="Amino_oxidase"/>
    <property type="match status" value="1"/>
</dbReference>
<sequence length="454" mass="48558">MLTSRRSFLTGVLSPLFSLPLLKGASSAPSAAGRKVLVIGAGIAGLAAAKTLTDNGFSVTVLEAGSWIGGRLRTDRSLGAPLDLGASWIHGTWSNPITKLAQRFSQPLFEWDYENEEVFDLTGSDGRSVERFEVFSDALDSFMEEHETSLLRMSAADAVEKIRQQRALSDLTDAEVGFLAHILLEQEFAVSTSDLSLAGLDEGTAFGGPDAVLPDGYDKIAEGLSAGLTILTKAVVDRIEHSSKGVSVTVSGEVLDADFAICAVPLGVLKAGSIAFSPRLPDAKRHAIDALGMGLLDKIYLSFPEPFWDETVHNFGRISETPNAFAFWPNLLPVTGKPILCALNAGAFALELEELSEEGRRRAAFEALQTMFGRDIPPPAASVSSTWQQDQRTLGSYSFLPVGVEPRARQALAADLNGRVFFAGEATASDYPATVHGAWLSGQRAAHDVIAHVR</sequence>
<evidence type="ECO:0000313" key="9">
    <source>
        <dbReference type="Proteomes" id="UP000004848"/>
    </source>
</evidence>
<evidence type="ECO:0000256" key="5">
    <source>
        <dbReference type="ARBA" id="ARBA00023070"/>
    </source>
</evidence>
<dbReference type="EMBL" id="AAUW01000007">
    <property type="protein sequence ID" value="EAV44175.1"/>
    <property type="molecule type" value="Genomic_DNA"/>
</dbReference>
<dbReference type="InterPro" id="IPR002937">
    <property type="entry name" value="Amino_oxidase"/>
</dbReference>
<organism evidence="8 9">
    <name type="scientific">Roseibium aggregatum (strain ATCC 25650 / DSM 13394 / JCM 20685 / NBRC 16684 / NCIMB 2208 / IAM 12614 / B1)</name>
    <name type="common">Stappia aggregata</name>
    <dbReference type="NCBI Taxonomy" id="384765"/>
    <lineage>
        <taxon>Bacteria</taxon>
        <taxon>Pseudomonadati</taxon>
        <taxon>Pseudomonadota</taxon>
        <taxon>Alphaproteobacteria</taxon>
        <taxon>Hyphomicrobiales</taxon>
        <taxon>Stappiaceae</taxon>
        <taxon>Roseibium</taxon>
    </lineage>
</organism>
<dbReference type="AlphaFoldDB" id="A0NT93"/>
<dbReference type="InterPro" id="IPR036188">
    <property type="entry name" value="FAD/NAD-bd_sf"/>
</dbReference>
<keyword evidence="5" id="KW-0073">Auxin biosynthesis</keyword>
<dbReference type="PANTHER" id="PTHR10742">
    <property type="entry name" value="FLAVIN MONOAMINE OXIDASE"/>
    <property type="match status" value="1"/>
</dbReference>
<evidence type="ECO:0000256" key="4">
    <source>
        <dbReference type="ARBA" id="ARBA00017871"/>
    </source>
</evidence>
<dbReference type="PANTHER" id="PTHR10742:SF410">
    <property type="entry name" value="LYSINE-SPECIFIC HISTONE DEMETHYLASE 2"/>
    <property type="match status" value="1"/>
</dbReference>
<comment type="similarity">
    <text evidence="2">Belongs to the tryptophan 2-monooxygenase family.</text>
</comment>
<evidence type="ECO:0000256" key="1">
    <source>
        <dbReference type="ARBA" id="ARBA00004814"/>
    </source>
</evidence>
<gene>
    <name evidence="8" type="ORF">SIAM614_15290</name>
</gene>
<dbReference type="eggNOG" id="COG1231">
    <property type="taxonomic scope" value="Bacteria"/>
</dbReference>
<name>A0NT93_ROSAI</name>
<dbReference type="InterPro" id="IPR050281">
    <property type="entry name" value="Flavin_monoamine_oxidase"/>
</dbReference>
<dbReference type="Gene3D" id="3.50.50.60">
    <property type="entry name" value="FAD/NAD(P)-binding domain"/>
    <property type="match status" value="1"/>
</dbReference>
<dbReference type="Gene3D" id="3.90.660.10">
    <property type="match status" value="1"/>
</dbReference>
<evidence type="ECO:0000256" key="2">
    <source>
        <dbReference type="ARBA" id="ARBA00005833"/>
    </source>
</evidence>
<proteinExistence type="inferred from homology"/>
<evidence type="ECO:0000256" key="6">
    <source>
        <dbReference type="ARBA" id="ARBA00047321"/>
    </source>
</evidence>
<dbReference type="EC" id="1.13.12.3" evidence="3"/>
<feature type="domain" description="Amine oxidase" evidence="7">
    <location>
        <begin position="43"/>
        <end position="450"/>
    </location>
</feature>